<dbReference type="AlphaFoldDB" id="A0A2T3J646"/>
<dbReference type="InterPro" id="IPR003439">
    <property type="entry name" value="ABC_transporter-like_ATP-bd"/>
</dbReference>
<evidence type="ECO:0000259" key="5">
    <source>
        <dbReference type="PROSITE" id="PS50893"/>
    </source>
</evidence>
<evidence type="ECO:0000256" key="4">
    <source>
        <dbReference type="ARBA" id="ARBA00022840"/>
    </source>
</evidence>
<name>A0A2T3J646_9GAMM</name>
<dbReference type="EMBL" id="PYMJ01000066">
    <property type="protein sequence ID" value="PSU42444.1"/>
    <property type="molecule type" value="Genomic_DNA"/>
</dbReference>
<keyword evidence="3" id="KW-0547">Nucleotide-binding</keyword>
<proteinExistence type="inferred from homology"/>
<accession>A0A2T3J646</accession>
<dbReference type="OrthoDB" id="9784450at2"/>
<keyword evidence="7" id="KW-1185">Reference proteome</keyword>
<dbReference type="PROSITE" id="PS50893">
    <property type="entry name" value="ABC_TRANSPORTER_2"/>
    <property type="match status" value="2"/>
</dbReference>
<comment type="caution">
    <text evidence="6">The sequence shown here is derived from an EMBL/GenBank/DDBJ whole genome shotgun (WGS) entry which is preliminary data.</text>
</comment>
<dbReference type="Proteomes" id="UP000240987">
    <property type="component" value="Unassembled WGS sequence"/>
</dbReference>
<protein>
    <submittedName>
        <fullName evidence="6">ABC transporter ATP-binding protein</fullName>
    </submittedName>
</protein>
<dbReference type="FunFam" id="3.40.50.300:FF:000016">
    <property type="entry name" value="Oligopeptide ABC transporter ATP-binding component"/>
    <property type="match status" value="1"/>
</dbReference>
<dbReference type="InterPro" id="IPR003593">
    <property type="entry name" value="AAA+_ATPase"/>
</dbReference>
<dbReference type="GO" id="GO:0016887">
    <property type="term" value="F:ATP hydrolysis activity"/>
    <property type="evidence" value="ECO:0007669"/>
    <property type="project" value="InterPro"/>
</dbReference>
<dbReference type="PANTHER" id="PTHR43776">
    <property type="entry name" value="TRANSPORT ATP-BINDING PROTEIN"/>
    <property type="match status" value="1"/>
</dbReference>
<keyword evidence="2" id="KW-0813">Transport</keyword>
<dbReference type="CDD" id="cd03257">
    <property type="entry name" value="ABC_NikE_OppD_transporters"/>
    <property type="match status" value="2"/>
</dbReference>
<dbReference type="Pfam" id="PF00005">
    <property type="entry name" value="ABC_tran"/>
    <property type="match status" value="2"/>
</dbReference>
<dbReference type="SMART" id="SM00382">
    <property type="entry name" value="AAA"/>
    <property type="match status" value="2"/>
</dbReference>
<evidence type="ECO:0000256" key="2">
    <source>
        <dbReference type="ARBA" id="ARBA00022448"/>
    </source>
</evidence>
<evidence type="ECO:0000313" key="7">
    <source>
        <dbReference type="Proteomes" id="UP000240987"/>
    </source>
</evidence>
<dbReference type="NCBIfam" id="NF007739">
    <property type="entry name" value="PRK10419.1"/>
    <property type="match status" value="2"/>
</dbReference>
<gene>
    <name evidence="6" type="ORF">C9J12_28915</name>
</gene>
<feature type="domain" description="ABC transporter" evidence="5">
    <location>
        <begin position="5"/>
        <end position="256"/>
    </location>
</feature>
<keyword evidence="4 6" id="KW-0067">ATP-binding</keyword>
<dbReference type="RefSeq" id="WP_107246743.1">
    <property type="nucleotide sequence ID" value="NZ_PYMJ01000066.1"/>
</dbReference>
<sequence length="552" mass="61386">MNHIIEVSNLNLGYKNKAGDFCHILNNVDLQVNPKDIIGLVGESGSGKSTLALALMGYTNDDCFVKSGTIHFENKDILQLSTLELAEIRGSQIALIPQNAGQALTPTMKVGKQIQEVLQFHSDIDKENYKTKVIELLNDVKLPDPEQIFSRYPHQLSGGQQQRVAIAMALAVKPKLLILDEPTTGLDATTQVHILDLLKALINKHNVSMVFVSHDFGAVSRLCNKVCVMYKGEIVEHGDIRKVLLKPEHTYTQTLLKAVPVIGKKQKNNVSLIQENKVKKETSISLKQLKISYHRKTLWESITRKPEPEATVDNINLTLKKGETLALIGESGSGKSTILKTIAGLNQAKGGEIIFNGKPLKTLEKRTKEQKKQIQIIFQNPDASLNPKQTILQILSKPLQLYFDMNSSQCHKRAKELLEQVHLNSDYLYRNATMLSGGEKQRVAIARAFASEPELLLCDEITSALDVTVQATVLKLLKELQLKFNTSYIFIAHDLALVESIADQIAILNQGRICEVGPTKSVFANPSHPYTKTLLDSVLKPEPEPETKQKYA</sequence>
<organism evidence="6 7">
    <name type="scientific">Photobacterium frigidiphilum</name>
    <dbReference type="NCBI Taxonomy" id="264736"/>
    <lineage>
        <taxon>Bacteria</taxon>
        <taxon>Pseudomonadati</taxon>
        <taxon>Pseudomonadota</taxon>
        <taxon>Gammaproteobacteria</taxon>
        <taxon>Vibrionales</taxon>
        <taxon>Vibrionaceae</taxon>
        <taxon>Photobacterium</taxon>
    </lineage>
</organism>
<reference evidence="6 7" key="1">
    <citation type="submission" date="2018-01" db="EMBL/GenBank/DDBJ databases">
        <title>Whole genome sequencing of Histamine producing bacteria.</title>
        <authorList>
            <person name="Butler K."/>
        </authorList>
    </citation>
    <scope>NUCLEOTIDE SEQUENCE [LARGE SCALE GENOMIC DNA]</scope>
    <source>
        <strain evidence="6 7">JCM 12947</strain>
    </source>
</reference>
<dbReference type="InterPro" id="IPR013563">
    <property type="entry name" value="Oligopep_ABC_C"/>
</dbReference>
<dbReference type="SUPFAM" id="SSF52540">
    <property type="entry name" value="P-loop containing nucleoside triphosphate hydrolases"/>
    <property type="match status" value="2"/>
</dbReference>
<dbReference type="GO" id="GO:0015833">
    <property type="term" value="P:peptide transport"/>
    <property type="evidence" value="ECO:0007669"/>
    <property type="project" value="InterPro"/>
</dbReference>
<dbReference type="Gene3D" id="3.40.50.300">
    <property type="entry name" value="P-loop containing nucleotide triphosphate hydrolases"/>
    <property type="match status" value="2"/>
</dbReference>
<dbReference type="PANTHER" id="PTHR43776:SF7">
    <property type="entry name" value="D,D-DIPEPTIDE TRANSPORT ATP-BINDING PROTEIN DDPF-RELATED"/>
    <property type="match status" value="1"/>
</dbReference>
<dbReference type="NCBIfam" id="NF008453">
    <property type="entry name" value="PRK11308.1"/>
    <property type="match status" value="2"/>
</dbReference>
<evidence type="ECO:0000256" key="3">
    <source>
        <dbReference type="ARBA" id="ARBA00022741"/>
    </source>
</evidence>
<dbReference type="GO" id="GO:0055085">
    <property type="term" value="P:transmembrane transport"/>
    <property type="evidence" value="ECO:0007669"/>
    <property type="project" value="UniProtKB-ARBA"/>
</dbReference>
<evidence type="ECO:0000313" key="6">
    <source>
        <dbReference type="EMBL" id="PSU42444.1"/>
    </source>
</evidence>
<dbReference type="InterPro" id="IPR050319">
    <property type="entry name" value="ABC_transp_ATP-bind"/>
</dbReference>
<dbReference type="InterPro" id="IPR017871">
    <property type="entry name" value="ABC_transporter-like_CS"/>
</dbReference>
<evidence type="ECO:0000256" key="1">
    <source>
        <dbReference type="ARBA" id="ARBA00005417"/>
    </source>
</evidence>
<dbReference type="InterPro" id="IPR027417">
    <property type="entry name" value="P-loop_NTPase"/>
</dbReference>
<dbReference type="PROSITE" id="PS00211">
    <property type="entry name" value="ABC_TRANSPORTER_1"/>
    <property type="match status" value="2"/>
</dbReference>
<dbReference type="Pfam" id="PF08352">
    <property type="entry name" value="oligo_HPY"/>
    <property type="match status" value="2"/>
</dbReference>
<dbReference type="GO" id="GO:0005524">
    <property type="term" value="F:ATP binding"/>
    <property type="evidence" value="ECO:0007669"/>
    <property type="project" value="UniProtKB-KW"/>
</dbReference>
<feature type="domain" description="ABC transporter" evidence="5">
    <location>
        <begin position="297"/>
        <end position="535"/>
    </location>
</feature>
<comment type="similarity">
    <text evidence="1">Belongs to the ABC transporter superfamily.</text>
</comment>